<gene>
    <name evidence="2" type="ORF">GA0074695_2432</name>
</gene>
<feature type="compositionally biased region" description="Basic residues" evidence="1">
    <location>
        <begin position="1"/>
        <end position="16"/>
    </location>
</feature>
<sequence length="434" mass="47029">MSRKRKKKSGSGRRSPRQSTVSTSSRAPLADAFGGLFDYRRKLAEHRTALARDAARAMIDGLITVAPGRSDDELEDDFCARYGAAMTQFEGNALEDMVSPEDFTHALLAVIDERLHEAAEAGADVAVLQRLLTVVAGVLPVPLSESARDLVARHVSAGAAKQVARGRTVTGPVLWAHDVYGSRRAVVAPFTSSDGPDRWYLWDVDTCGYEVVAVHSGFYPSAESALAAWRESVGQAAAGAALIPVDDVETLGSLLSGEVERLRIGGENEEQYAEFLRSRRLSRTVREAVRRARGRTSVRLTAAKAEAQFAQRLRELGYHDGTAGDRPDAGPAGADELAAEMAESWSPHDQAALYPFCSPHKVAATVLHLRDFYNDDFAAALVAVLPEWIRFLAEHTGMAAELTERCLAYASGELQFPGILDDKGRPNPMARVAE</sequence>
<dbReference type="AlphaFoldDB" id="A0A1C4WGY7"/>
<protein>
    <submittedName>
        <fullName evidence="2">Uncharacterized protein</fullName>
    </submittedName>
</protein>
<feature type="region of interest" description="Disordered" evidence="1">
    <location>
        <begin position="1"/>
        <end position="25"/>
    </location>
</feature>
<evidence type="ECO:0000256" key="1">
    <source>
        <dbReference type="SAM" id="MobiDB-lite"/>
    </source>
</evidence>
<evidence type="ECO:0000313" key="3">
    <source>
        <dbReference type="Proteomes" id="UP000198242"/>
    </source>
</evidence>
<keyword evidence="3" id="KW-1185">Reference proteome</keyword>
<name>A0A1C4WGY7_MICVI</name>
<dbReference type="Proteomes" id="UP000198242">
    <property type="component" value="Chromosome I"/>
</dbReference>
<organism evidence="2 3">
    <name type="scientific">Micromonospora viridifaciens</name>
    <dbReference type="NCBI Taxonomy" id="1881"/>
    <lineage>
        <taxon>Bacteria</taxon>
        <taxon>Bacillati</taxon>
        <taxon>Actinomycetota</taxon>
        <taxon>Actinomycetes</taxon>
        <taxon>Micromonosporales</taxon>
        <taxon>Micromonosporaceae</taxon>
        <taxon>Micromonospora</taxon>
    </lineage>
</organism>
<dbReference type="EMBL" id="LT607411">
    <property type="protein sequence ID" value="SCE95477.1"/>
    <property type="molecule type" value="Genomic_DNA"/>
</dbReference>
<evidence type="ECO:0000313" key="2">
    <source>
        <dbReference type="EMBL" id="SCE95477.1"/>
    </source>
</evidence>
<accession>A0A1C4WGY7</accession>
<proteinExistence type="predicted"/>
<reference evidence="3" key="1">
    <citation type="submission" date="2016-06" db="EMBL/GenBank/DDBJ databases">
        <authorList>
            <person name="Varghese N."/>
            <person name="Submissions Spin"/>
        </authorList>
    </citation>
    <scope>NUCLEOTIDE SEQUENCE [LARGE SCALE GENOMIC DNA]</scope>
    <source>
        <strain evidence="3">DSM 43909</strain>
    </source>
</reference>